<feature type="domain" description="Coenzyme F420:L-glutamate ligase-like" evidence="1">
    <location>
        <begin position="20"/>
        <end position="173"/>
    </location>
</feature>
<dbReference type="Proteomes" id="UP000824175">
    <property type="component" value="Unassembled WGS sequence"/>
</dbReference>
<proteinExistence type="predicted"/>
<dbReference type="EMBL" id="DVMJ01000014">
    <property type="protein sequence ID" value="HIU12837.1"/>
    <property type="molecule type" value="Genomic_DNA"/>
</dbReference>
<comment type="caution">
    <text evidence="2">The sequence shown here is derived from an EMBL/GenBank/DDBJ whole genome shotgun (WGS) entry which is preliminary data.</text>
</comment>
<evidence type="ECO:0000313" key="2">
    <source>
        <dbReference type="EMBL" id="HIU12837.1"/>
    </source>
</evidence>
<dbReference type="GO" id="GO:0016874">
    <property type="term" value="F:ligase activity"/>
    <property type="evidence" value="ECO:0007669"/>
    <property type="project" value="UniProtKB-KW"/>
</dbReference>
<dbReference type="AlphaFoldDB" id="A0A9D1L0F5"/>
<accession>A0A9D1L0F5</accession>
<dbReference type="Pfam" id="PF01996">
    <property type="entry name" value="F420_ligase"/>
    <property type="match status" value="1"/>
</dbReference>
<dbReference type="Gene3D" id="3.30.1330.100">
    <property type="entry name" value="CofE-like"/>
    <property type="match status" value="1"/>
</dbReference>
<protein>
    <submittedName>
        <fullName evidence="2">F420-0--gamma-glutamyl ligase</fullName>
    </submittedName>
</protein>
<dbReference type="SUPFAM" id="SSF144010">
    <property type="entry name" value="CofE-like"/>
    <property type="match status" value="1"/>
</dbReference>
<dbReference type="InterPro" id="IPR002847">
    <property type="entry name" value="F420-0_gamma-glut_ligase-dom"/>
</dbReference>
<gene>
    <name evidence="2" type="ORF">IAD15_02030</name>
</gene>
<reference evidence="2" key="2">
    <citation type="journal article" date="2021" name="PeerJ">
        <title>Extensive microbial diversity within the chicken gut microbiome revealed by metagenomics and culture.</title>
        <authorList>
            <person name="Gilroy R."/>
            <person name="Ravi A."/>
            <person name="Getino M."/>
            <person name="Pursley I."/>
            <person name="Horton D.L."/>
            <person name="Alikhan N.F."/>
            <person name="Baker D."/>
            <person name="Gharbi K."/>
            <person name="Hall N."/>
            <person name="Watson M."/>
            <person name="Adriaenssens E.M."/>
            <person name="Foster-Nyarko E."/>
            <person name="Jarju S."/>
            <person name="Secka A."/>
            <person name="Antonio M."/>
            <person name="Oren A."/>
            <person name="Chaudhuri R.R."/>
            <person name="La Ragione R."/>
            <person name="Hildebrand F."/>
            <person name="Pallen M.J."/>
        </authorList>
    </citation>
    <scope>NUCLEOTIDE SEQUENCE</scope>
    <source>
        <strain evidence="2">CHK195-11698</strain>
    </source>
</reference>
<organism evidence="2 3">
    <name type="scientific">Candidatus Fimiplasma intestinipullorum</name>
    <dbReference type="NCBI Taxonomy" id="2840825"/>
    <lineage>
        <taxon>Bacteria</taxon>
        <taxon>Bacillati</taxon>
        <taxon>Bacillota</taxon>
        <taxon>Clostridia</taxon>
        <taxon>Eubacteriales</taxon>
        <taxon>Candidatus Fimiplasma</taxon>
    </lineage>
</organism>
<sequence length="245" mass="27614">MEYYIRGTIEVDGRTYERYGIKTHFIEVGEDYIELMKRYVVPFIQEGDMLSVSEKVIAMCQKNVVRMEDMKLSWFTRFMSKFGKKTDSGIGITEPYKLQLMIDMKGLPKVIFAGIAGVFGKLIGKRGVFYAILGEECAGIDGFYAHSAFDTYHTMATLIPREPKKVCNEIYAACQIPMMIVDANDISVEVLGKSDVLDAIPDEKLAARIQDNPAGQDNELTPFIVIRDITGKEPEPFVPKKPKEA</sequence>
<evidence type="ECO:0000259" key="1">
    <source>
        <dbReference type="Pfam" id="PF01996"/>
    </source>
</evidence>
<reference evidence="2" key="1">
    <citation type="submission" date="2020-10" db="EMBL/GenBank/DDBJ databases">
        <authorList>
            <person name="Gilroy R."/>
        </authorList>
    </citation>
    <scope>NUCLEOTIDE SEQUENCE</scope>
    <source>
        <strain evidence="2">CHK195-11698</strain>
    </source>
</reference>
<keyword evidence="2" id="KW-0436">Ligase</keyword>
<evidence type="ECO:0000313" key="3">
    <source>
        <dbReference type="Proteomes" id="UP000824175"/>
    </source>
</evidence>
<name>A0A9D1L0F5_9FIRM</name>